<protein>
    <submittedName>
        <fullName evidence="1">Uncharacterized protein</fullName>
    </submittedName>
</protein>
<dbReference type="AlphaFoldDB" id="A0A508WYF1"/>
<dbReference type="EMBL" id="CABFNB010000087">
    <property type="protein sequence ID" value="VTZ60998.1"/>
    <property type="molecule type" value="Genomic_DNA"/>
</dbReference>
<accession>A0A508WYF1</accession>
<sequence length="66" mass="7635">MSGTVFTRIHIVISRIFMTKKTTFDKYGLPDNDLIRKSGGSWLQGQVSYRWGPRMTLKQAVSGWRE</sequence>
<gene>
    <name evidence="1" type="ORF">EMEDMD4_220116</name>
</gene>
<organism evidence="1">
    <name type="scientific">Sinorhizobium medicae</name>
    <dbReference type="NCBI Taxonomy" id="110321"/>
    <lineage>
        <taxon>Bacteria</taxon>
        <taxon>Pseudomonadati</taxon>
        <taxon>Pseudomonadota</taxon>
        <taxon>Alphaproteobacteria</taxon>
        <taxon>Hyphomicrobiales</taxon>
        <taxon>Rhizobiaceae</taxon>
        <taxon>Sinorhizobium/Ensifer group</taxon>
        <taxon>Sinorhizobium</taxon>
    </lineage>
</organism>
<evidence type="ECO:0000313" key="1">
    <source>
        <dbReference type="EMBL" id="VTZ60998.1"/>
    </source>
</evidence>
<proteinExistence type="predicted"/>
<name>A0A508WYF1_9HYPH</name>
<dbReference type="Proteomes" id="UP000507954">
    <property type="component" value="Unassembled WGS sequence"/>
</dbReference>
<reference evidence="1" key="1">
    <citation type="submission" date="2019-06" db="EMBL/GenBank/DDBJ databases">
        <authorList>
            <person name="Le Quere A."/>
            <person name="Colella S."/>
        </authorList>
    </citation>
    <scope>NUCLEOTIDE SEQUENCE</scope>
    <source>
        <strain evidence="1">EmedicaeMD41</strain>
    </source>
</reference>